<feature type="signal peptide" evidence="2">
    <location>
        <begin position="1"/>
        <end position="32"/>
    </location>
</feature>
<reference evidence="4 5" key="1">
    <citation type="submission" date="2019-06" db="EMBL/GenBank/DDBJ databases">
        <title>Sequencing the genomes of 1000 actinobacteria strains.</title>
        <authorList>
            <person name="Klenk H.-P."/>
        </authorList>
    </citation>
    <scope>NUCLEOTIDE SEQUENCE [LARGE SCALE GENOMIC DNA]</scope>
    <source>
        <strain evidence="4 5">DSM 45043</strain>
    </source>
</reference>
<accession>A0A543IDS3</accession>
<sequence length="337" mass="33538">MKKATRRIGRGGAVLAAAGLITLGLGATPAFAAGPSTTVTPKTGADPAGQDFVVKGSGFDPNANNGFGVYVVFGPKNADYATNAATFQASKWVHRNGTPSSGQDRMNPDGTFEVTLPDVKAQYTDGNGVFHDCLKVQCYVITMAAHGVPDRSQDTFTPVTFVGGENPDPGGDPGGEPGGGDPGGGEPGAGTGQQTLTTTVNNGALTLSLDGDTAQLSTVSPGEHSTGSLRTATVTDARGTQAGWNLVGEVTDFSHAQGATIPRANLTWTPDARVVDDGSNGTVTPGAAGSLGTARTLASAAAGASGGVFKAGADLDLSVPAGASPGDYTATLTLTLS</sequence>
<feature type="chain" id="PRO_5022217635" evidence="2">
    <location>
        <begin position="33"/>
        <end position="337"/>
    </location>
</feature>
<keyword evidence="5" id="KW-1185">Reference proteome</keyword>
<keyword evidence="2" id="KW-0732">Signal</keyword>
<dbReference type="OrthoDB" id="4451361at2"/>
<dbReference type="RefSeq" id="WP_141968375.1">
    <property type="nucleotide sequence ID" value="NZ_VFPO01000001.1"/>
</dbReference>
<feature type="region of interest" description="Disordered" evidence="1">
    <location>
        <begin position="149"/>
        <end position="196"/>
    </location>
</feature>
<gene>
    <name evidence="4" type="ORF">FHX41_2381</name>
</gene>
<evidence type="ECO:0000256" key="2">
    <source>
        <dbReference type="SAM" id="SignalP"/>
    </source>
</evidence>
<name>A0A543IDS3_9ACTN</name>
<comment type="caution">
    <text evidence="4">The sequence shown here is derived from an EMBL/GenBank/DDBJ whole genome shotgun (WGS) entry which is preliminary data.</text>
</comment>
<dbReference type="Gene3D" id="2.60.40.230">
    <property type="entry name" value="Neocarzinostatin-like"/>
    <property type="match status" value="1"/>
</dbReference>
<feature type="domain" description="WxL" evidence="3">
    <location>
        <begin position="154"/>
        <end position="337"/>
    </location>
</feature>
<evidence type="ECO:0000313" key="5">
    <source>
        <dbReference type="Proteomes" id="UP000316706"/>
    </source>
</evidence>
<evidence type="ECO:0000256" key="1">
    <source>
        <dbReference type="SAM" id="MobiDB-lite"/>
    </source>
</evidence>
<evidence type="ECO:0000313" key="4">
    <source>
        <dbReference type="EMBL" id="TQM68725.1"/>
    </source>
</evidence>
<dbReference type="Pfam" id="PF13731">
    <property type="entry name" value="WxL"/>
    <property type="match status" value="1"/>
</dbReference>
<evidence type="ECO:0000259" key="3">
    <source>
        <dbReference type="Pfam" id="PF13731"/>
    </source>
</evidence>
<dbReference type="Proteomes" id="UP000316706">
    <property type="component" value="Unassembled WGS sequence"/>
</dbReference>
<organism evidence="4 5">
    <name type="scientific">Actinomadura hallensis</name>
    <dbReference type="NCBI Taxonomy" id="337895"/>
    <lineage>
        <taxon>Bacteria</taxon>
        <taxon>Bacillati</taxon>
        <taxon>Actinomycetota</taxon>
        <taxon>Actinomycetes</taxon>
        <taxon>Streptosporangiales</taxon>
        <taxon>Thermomonosporaceae</taxon>
        <taxon>Actinomadura</taxon>
    </lineage>
</organism>
<protein>
    <submittedName>
        <fullName evidence="4">Putative surface cell wall-binding protein</fullName>
    </submittedName>
</protein>
<feature type="compositionally biased region" description="Gly residues" evidence="1">
    <location>
        <begin position="171"/>
        <end position="191"/>
    </location>
</feature>
<dbReference type="AlphaFoldDB" id="A0A543IDS3"/>
<proteinExistence type="predicted"/>
<dbReference type="InterPro" id="IPR027994">
    <property type="entry name" value="WxL_dom"/>
</dbReference>
<dbReference type="EMBL" id="VFPO01000001">
    <property type="protein sequence ID" value="TQM68725.1"/>
    <property type="molecule type" value="Genomic_DNA"/>
</dbReference>
<feature type="region of interest" description="Disordered" evidence="1">
    <location>
        <begin position="214"/>
        <end position="234"/>
    </location>
</feature>